<accession>A0A1U7NYQ0</accession>
<comment type="caution">
    <text evidence="2">The sequence shown here is derived from an EMBL/GenBank/DDBJ whole genome shotgun (WGS) entry which is preliminary data.</text>
</comment>
<dbReference type="EMBL" id="MSTI01000077">
    <property type="protein sequence ID" value="OLV18042.1"/>
    <property type="molecule type" value="Genomic_DNA"/>
</dbReference>
<name>A0A1U7NYQ0_9DEIO</name>
<dbReference type="AlphaFoldDB" id="A0A1U7NYQ0"/>
<protein>
    <submittedName>
        <fullName evidence="2">Uncharacterized protein</fullName>
    </submittedName>
</protein>
<dbReference type="Proteomes" id="UP000186607">
    <property type="component" value="Unassembled WGS sequence"/>
</dbReference>
<feature type="region of interest" description="Disordered" evidence="1">
    <location>
        <begin position="1"/>
        <end position="37"/>
    </location>
</feature>
<proteinExistence type="predicted"/>
<gene>
    <name evidence="2" type="ORF">BOO71_0007183</name>
</gene>
<evidence type="ECO:0000313" key="3">
    <source>
        <dbReference type="Proteomes" id="UP000186607"/>
    </source>
</evidence>
<evidence type="ECO:0000313" key="2">
    <source>
        <dbReference type="EMBL" id="OLV18042.1"/>
    </source>
</evidence>
<reference evidence="2 3" key="1">
    <citation type="submission" date="2017-01" db="EMBL/GenBank/DDBJ databases">
        <title>Genome Analysis of Deinococcus marmoris KOPRI26562.</title>
        <authorList>
            <person name="Kim J.H."/>
            <person name="Oh H.-M."/>
        </authorList>
    </citation>
    <scope>NUCLEOTIDE SEQUENCE [LARGE SCALE GENOMIC DNA]</scope>
    <source>
        <strain evidence="2 3">KOPRI26562</strain>
    </source>
</reference>
<organism evidence="2 3">
    <name type="scientific">Deinococcus marmoris</name>
    <dbReference type="NCBI Taxonomy" id="249408"/>
    <lineage>
        <taxon>Bacteria</taxon>
        <taxon>Thermotogati</taxon>
        <taxon>Deinococcota</taxon>
        <taxon>Deinococci</taxon>
        <taxon>Deinococcales</taxon>
        <taxon>Deinococcaceae</taxon>
        <taxon>Deinococcus</taxon>
    </lineage>
</organism>
<evidence type="ECO:0000256" key="1">
    <source>
        <dbReference type="SAM" id="MobiDB-lite"/>
    </source>
</evidence>
<keyword evidence="3" id="KW-1185">Reference proteome</keyword>
<sequence>MHGQRRRGRLTSLSGGAFHTAESIDNPPAKLLALPSE</sequence>